<evidence type="ECO:0000256" key="1">
    <source>
        <dbReference type="SAM" id="SignalP"/>
    </source>
</evidence>
<feature type="chain" id="PRO_5047132437" description="Fimbrial protein" evidence="1">
    <location>
        <begin position="30"/>
        <end position="404"/>
    </location>
</feature>
<evidence type="ECO:0008006" key="4">
    <source>
        <dbReference type="Google" id="ProtNLM"/>
    </source>
</evidence>
<evidence type="ECO:0000313" key="2">
    <source>
        <dbReference type="EMBL" id="MBN3963843.1"/>
    </source>
</evidence>
<name>A0ABS3AAF2_9PSED</name>
<comment type="caution">
    <text evidence="2">The sequence shown here is derived from an EMBL/GenBank/DDBJ whole genome shotgun (WGS) entry which is preliminary data.</text>
</comment>
<organism evidence="2 3">
    <name type="scientific">Pseudomonas gregormendelii</name>
    <dbReference type="NCBI Taxonomy" id="1628277"/>
    <lineage>
        <taxon>Bacteria</taxon>
        <taxon>Pseudomonadati</taxon>
        <taxon>Pseudomonadota</taxon>
        <taxon>Gammaproteobacteria</taxon>
        <taxon>Pseudomonadales</taxon>
        <taxon>Pseudomonadaceae</taxon>
        <taxon>Pseudomonas</taxon>
    </lineage>
</organism>
<evidence type="ECO:0000313" key="3">
    <source>
        <dbReference type="Proteomes" id="UP000772591"/>
    </source>
</evidence>
<dbReference type="PROSITE" id="PS51257">
    <property type="entry name" value="PROKAR_LIPOPROTEIN"/>
    <property type="match status" value="1"/>
</dbReference>
<protein>
    <recommendedName>
        <fullName evidence="4">Fimbrial protein</fullName>
    </recommendedName>
</protein>
<dbReference type="RefSeq" id="WP_205891640.1">
    <property type="nucleotide sequence ID" value="NZ_JADEVO010000001.1"/>
</dbReference>
<accession>A0ABS3AAF2</accession>
<proteinExistence type="predicted"/>
<sequence>MDLSRISTSILLRGLLVAVLAGAAGIACAANVDIDFEFVPDGGAPNKKFVNKSSITGICAEHPDKCAAPHTGSSKVNVRFNSGPIYDLRENTVQFRIPSASRFSVKGVNGKQYSVTLHIRGVGARYDLSPATVLSITGKNPPEGHKSLWVGGWFQDINAPCRAVSGLDSGKSMGLYNFFWYGPEGAVCGKKTRYSLPGLYLDSMNFIYEVDTPNPYEMDAGIYEGLINYNVATEFEPGYFLTPYQSNISVKVTLRVTHVLRVNIFGGNKVVLSPPRGWDHWESIGRPPTFLLGQTGFHLDASSLFTVKLRCEMTLSSDCALKSTTGKLVKLDTFFQAPAGLIDEAGGWVPVYKLSALIPKKFKVSNYVSAPGRLSFEIPASRVPSMETGTTYSGTVTVIWDSQV</sequence>
<dbReference type="EMBL" id="JADEVO010000001">
    <property type="protein sequence ID" value="MBN3963843.1"/>
    <property type="molecule type" value="Genomic_DNA"/>
</dbReference>
<keyword evidence="3" id="KW-1185">Reference proteome</keyword>
<feature type="signal peptide" evidence="1">
    <location>
        <begin position="1"/>
        <end position="29"/>
    </location>
</feature>
<reference evidence="2 3" key="1">
    <citation type="journal article" date="2021" name="Int. J. Syst. Evol. Microbiol.">
        <title>Pseudomonas piscium sp. nov., Pseudomonas pisciculturae sp. nov., Pseudomonas mucoides sp. nov. and Pseudomonas neuropathica sp. nov. isolated from rainbow trout.</title>
        <authorList>
            <person name="Duman M."/>
            <person name="Mulet M."/>
            <person name="Altun S."/>
            <person name="Saticioglu I.B."/>
            <person name="Gomila M."/>
            <person name="Lalucat J."/>
            <person name="Garcia-Valdes E."/>
        </authorList>
    </citation>
    <scope>NUCLEOTIDE SEQUENCE [LARGE SCALE GENOMIC DNA]</scope>
    <source>
        <strain evidence="2 3">LMG 28632</strain>
    </source>
</reference>
<dbReference type="Proteomes" id="UP000772591">
    <property type="component" value="Unassembled WGS sequence"/>
</dbReference>
<gene>
    <name evidence="2" type="ORF">IMW75_00895</name>
</gene>
<keyword evidence="1" id="KW-0732">Signal</keyword>